<sequence>MNLNGGLRKNLSCQILWCFHEISKVISTAENSVASFEAVGIVQTDENPPRKPQTSIGSSCPTKVRIDNPEDSMSTSHSSAFWCSDFCTSTDTCTKRKLMVQRSLDEPVNNGMKEHISKKGVYTVKEGYQQLCSRNPVIANWPWKLIWRIKLPPK</sequence>
<dbReference type="AlphaFoldDB" id="A0A9J5XXL8"/>
<reference evidence="2 3" key="1">
    <citation type="submission" date="2020-09" db="EMBL/GenBank/DDBJ databases">
        <title>De no assembly of potato wild relative species, Solanum commersonii.</title>
        <authorList>
            <person name="Cho K."/>
        </authorList>
    </citation>
    <scope>NUCLEOTIDE SEQUENCE [LARGE SCALE GENOMIC DNA]</scope>
    <source>
        <strain evidence="2">LZ3.2</strain>
        <tissue evidence="2">Leaf</tissue>
    </source>
</reference>
<proteinExistence type="predicted"/>
<evidence type="ECO:0000313" key="2">
    <source>
        <dbReference type="EMBL" id="KAG5591924.1"/>
    </source>
</evidence>
<gene>
    <name evidence="2" type="ORF">H5410_042438</name>
</gene>
<organism evidence="2 3">
    <name type="scientific">Solanum commersonii</name>
    <name type="common">Commerson's wild potato</name>
    <name type="synonym">Commerson's nightshade</name>
    <dbReference type="NCBI Taxonomy" id="4109"/>
    <lineage>
        <taxon>Eukaryota</taxon>
        <taxon>Viridiplantae</taxon>
        <taxon>Streptophyta</taxon>
        <taxon>Embryophyta</taxon>
        <taxon>Tracheophyta</taxon>
        <taxon>Spermatophyta</taxon>
        <taxon>Magnoliopsida</taxon>
        <taxon>eudicotyledons</taxon>
        <taxon>Gunneridae</taxon>
        <taxon>Pentapetalae</taxon>
        <taxon>asterids</taxon>
        <taxon>lamiids</taxon>
        <taxon>Solanales</taxon>
        <taxon>Solanaceae</taxon>
        <taxon>Solanoideae</taxon>
        <taxon>Solaneae</taxon>
        <taxon>Solanum</taxon>
    </lineage>
</organism>
<dbReference type="EMBL" id="JACXVP010000008">
    <property type="protein sequence ID" value="KAG5591924.1"/>
    <property type="molecule type" value="Genomic_DNA"/>
</dbReference>
<evidence type="ECO:0000256" key="1">
    <source>
        <dbReference type="SAM" id="MobiDB-lite"/>
    </source>
</evidence>
<accession>A0A9J5XXL8</accession>
<keyword evidence="3" id="KW-1185">Reference proteome</keyword>
<evidence type="ECO:0000313" key="3">
    <source>
        <dbReference type="Proteomes" id="UP000824120"/>
    </source>
</evidence>
<feature type="compositionally biased region" description="Polar residues" evidence="1">
    <location>
        <begin position="52"/>
        <end position="61"/>
    </location>
</feature>
<feature type="region of interest" description="Disordered" evidence="1">
    <location>
        <begin position="44"/>
        <end position="63"/>
    </location>
</feature>
<name>A0A9J5XXL8_SOLCO</name>
<feature type="non-terminal residue" evidence="2">
    <location>
        <position position="1"/>
    </location>
</feature>
<protein>
    <submittedName>
        <fullName evidence="2">Uncharacterized protein</fullName>
    </submittedName>
</protein>
<dbReference type="Proteomes" id="UP000824120">
    <property type="component" value="Chromosome 8"/>
</dbReference>
<comment type="caution">
    <text evidence="2">The sequence shown here is derived from an EMBL/GenBank/DDBJ whole genome shotgun (WGS) entry which is preliminary data.</text>
</comment>